<dbReference type="Proteomes" id="UP001610446">
    <property type="component" value="Unassembled WGS sequence"/>
</dbReference>
<dbReference type="EMBL" id="JBFXLU010000191">
    <property type="protein sequence ID" value="KAL2835855.1"/>
    <property type="molecule type" value="Genomic_DNA"/>
</dbReference>
<keyword evidence="2" id="KW-1185">Reference proteome</keyword>
<reference evidence="1 2" key="1">
    <citation type="submission" date="2024-07" db="EMBL/GenBank/DDBJ databases">
        <title>Section-level genome sequencing and comparative genomics of Aspergillus sections Usti and Cavernicolus.</title>
        <authorList>
            <consortium name="Lawrence Berkeley National Laboratory"/>
            <person name="Nybo J.L."/>
            <person name="Vesth T.C."/>
            <person name="Theobald S."/>
            <person name="Frisvad J.C."/>
            <person name="Larsen T.O."/>
            <person name="Kjaerboelling I."/>
            <person name="Rothschild-Mancinelli K."/>
            <person name="Lyhne E.K."/>
            <person name="Kogle M.E."/>
            <person name="Barry K."/>
            <person name="Clum A."/>
            <person name="Na H."/>
            <person name="Ledsgaard L."/>
            <person name="Lin J."/>
            <person name="Lipzen A."/>
            <person name="Kuo A."/>
            <person name="Riley R."/>
            <person name="Mondo S."/>
            <person name="Labutti K."/>
            <person name="Haridas S."/>
            <person name="Pangalinan J."/>
            <person name="Salamov A.A."/>
            <person name="Simmons B.A."/>
            <person name="Magnuson J.K."/>
            <person name="Chen J."/>
            <person name="Drula E."/>
            <person name="Henrissat B."/>
            <person name="Wiebenga A."/>
            <person name="Lubbers R.J."/>
            <person name="Gomes A.C."/>
            <person name="Makela M.R."/>
            <person name="Stajich J."/>
            <person name="Grigoriev I.V."/>
            <person name="Mortensen U.H."/>
            <person name="De Vries R.P."/>
            <person name="Baker S.E."/>
            <person name="Andersen M.R."/>
        </authorList>
    </citation>
    <scope>NUCLEOTIDE SEQUENCE [LARGE SCALE GENOMIC DNA]</scope>
    <source>
        <strain evidence="1 2">CBS 123904</strain>
    </source>
</reference>
<name>A0ABR4J717_9EURO</name>
<sequence length="105" mass="12160">MAIMDSSTIRLVSLRNPRLGASIIQPTTRTFLSRLEWWWWLLVVAGAENGRSVHEPRLNHSLQGKGAGLLYNQRERAHLPLLRSYPGYKPVLHRSFLLCRLHIYT</sequence>
<organism evidence="1 2">
    <name type="scientific">Aspergillus pseudoustus</name>
    <dbReference type="NCBI Taxonomy" id="1810923"/>
    <lineage>
        <taxon>Eukaryota</taxon>
        <taxon>Fungi</taxon>
        <taxon>Dikarya</taxon>
        <taxon>Ascomycota</taxon>
        <taxon>Pezizomycotina</taxon>
        <taxon>Eurotiomycetes</taxon>
        <taxon>Eurotiomycetidae</taxon>
        <taxon>Eurotiales</taxon>
        <taxon>Aspergillaceae</taxon>
        <taxon>Aspergillus</taxon>
        <taxon>Aspergillus subgen. Nidulantes</taxon>
    </lineage>
</organism>
<protein>
    <submittedName>
        <fullName evidence="1">Uncharacterized protein</fullName>
    </submittedName>
</protein>
<accession>A0ABR4J717</accession>
<gene>
    <name evidence="1" type="ORF">BJY01DRAFT_222890</name>
</gene>
<evidence type="ECO:0000313" key="1">
    <source>
        <dbReference type="EMBL" id="KAL2835855.1"/>
    </source>
</evidence>
<evidence type="ECO:0000313" key="2">
    <source>
        <dbReference type="Proteomes" id="UP001610446"/>
    </source>
</evidence>
<comment type="caution">
    <text evidence="1">The sequence shown here is derived from an EMBL/GenBank/DDBJ whole genome shotgun (WGS) entry which is preliminary data.</text>
</comment>
<proteinExistence type="predicted"/>